<dbReference type="SUPFAM" id="SSF51735">
    <property type="entry name" value="NAD(P)-binding Rossmann-fold domains"/>
    <property type="match status" value="1"/>
</dbReference>
<gene>
    <name evidence="2" type="ORF">AB5J53_05295</name>
</gene>
<proteinExistence type="predicted"/>
<evidence type="ECO:0000259" key="1">
    <source>
        <dbReference type="Pfam" id="PF03435"/>
    </source>
</evidence>
<dbReference type="Pfam" id="PF03435">
    <property type="entry name" value="Sacchrp_dh_NADP"/>
    <property type="match status" value="1"/>
</dbReference>
<accession>A0AB39R7U8</accession>
<name>A0AB39R7U8_9ACTN</name>
<sequence>MRIAVYGAGGYTGKLVVAELARRDIETVLVGRNVERLGEAAARAGLAAVDRAAIRCAASGDHAALVHAFQDCAAVINCAGPFVLSGEAVVRAAIAAGCHYVDIAGEQRHLDRIFSAFAAPAEAAGVTVVPGTNDDGLPSDLLAHLVAERVRPVRELVIGLELVRSGAMPSRGTLRSALENIDTFTGGGLGYEDGRWHPDIAARRTALTFPDGSDAVPVVKFPLPAVVTVPHHVAARRVEGVVRAELATAFADITPALVDSVPEGPPVDSRRTARWIIVVEATSEDGRYARGIVQGTDMQGSTAVIAVESARRLVADGAKPGVLAPAQVYPPADFLEFLVQHGVHWSVDATGGAVDVRQVL</sequence>
<dbReference type="Gene3D" id="3.40.50.720">
    <property type="entry name" value="NAD(P)-binding Rossmann-like Domain"/>
    <property type="match status" value="1"/>
</dbReference>
<dbReference type="RefSeq" id="WP_369244461.1">
    <property type="nucleotide sequence ID" value="NZ_CP163443.1"/>
</dbReference>
<protein>
    <submittedName>
        <fullName evidence="2">Trans-acting enoyl reductase family protein</fullName>
    </submittedName>
</protein>
<dbReference type="EMBL" id="CP163443">
    <property type="protein sequence ID" value="XDQ51122.1"/>
    <property type="molecule type" value="Genomic_DNA"/>
</dbReference>
<feature type="domain" description="Saccharopine dehydrogenase NADP binding" evidence="1">
    <location>
        <begin position="3"/>
        <end position="129"/>
    </location>
</feature>
<dbReference type="InterPro" id="IPR005097">
    <property type="entry name" value="Sacchrp_dh_NADP-bd"/>
</dbReference>
<evidence type="ECO:0000313" key="2">
    <source>
        <dbReference type="EMBL" id="XDQ51122.1"/>
    </source>
</evidence>
<organism evidence="2">
    <name type="scientific">Streptomyces sp. R41</name>
    <dbReference type="NCBI Taxonomy" id="3238632"/>
    <lineage>
        <taxon>Bacteria</taxon>
        <taxon>Bacillati</taxon>
        <taxon>Actinomycetota</taxon>
        <taxon>Actinomycetes</taxon>
        <taxon>Kitasatosporales</taxon>
        <taxon>Streptomycetaceae</taxon>
        <taxon>Streptomyces</taxon>
    </lineage>
</organism>
<reference evidence="2" key="1">
    <citation type="submission" date="2024-07" db="EMBL/GenBank/DDBJ databases">
        <authorList>
            <person name="Yu S.T."/>
        </authorList>
    </citation>
    <scope>NUCLEOTIDE SEQUENCE</scope>
    <source>
        <strain evidence="2">R41</strain>
    </source>
</reference>
<dbReference type="PANTHER" id="PTHR43781:SF1">
    <property type="entry name" value="SACCHAROPINE DEHYDROGENASE"/>
    <property type="match status" value="1"/>
</dbReference>
<dbReference type="InterPro" id="IPR036291">
    <property type="entry name" value="NAD(P)-bd_dom_sf"/>
</dbReference>
<dbReference type="AlphaFoldDB" id="A0AB39R7U8"/>
<dbReference type="PANTHER" id="PTHR43781">
    <property type="entry name" value="SACCHAROPINE DEHYDROGENASE"/>
    <property type="match status" value="1"/>
</dbReference>